<keyword evidence="2" id="KW-1003">Cell membrane</keyword>
<feature type="transmembrane region" description="Helical" evidence="8">
    <location>
        <begin position="336"/>
        <end position="353"/>
    </location>
</feature>
<evidence type="ECO:0000313" key="11">
    <source>
        <dbReference type="Proteomes" id="UP000036102"/>
    </source>
</evidence>
<evidence type="ECO:0000256" key="5">
    <source>
        <dbReference type="ARBA" id="ARBA00022692"/>
    </source>
</evidence>
<comment type="subcellular location">
    <subcellularLocation>
        <location evidence="1">Cell membrane</location>
        <topology evidence="1">Multi-pass membrane protein</topology>
    </subcellularLocation>
</comment>
<gene>
    <name evidence="10" type="ORF">Msub_20327</name>
</gene>
<evidence type="ECO:0000256" key="2">
    <source>
        <dbReference type="ARBA" id="ARBA00022475"/>
    </source>
</evidence>
<keyword evidence="3 10" id="KW-0328">Glycosyltransferase</keyword>
<dbReference type="Pfam" id="PF02366">
    <property type="entry name" value="PMT"/>
    <property type="match status" value="1"/>
</dbReference>
<feature type="transmembrane region" description="Helical" evidence="8">
    <location>
        <begin position="120"/>
        <end position="138"/>
    </location>
</feature>
<dbReference type="RefSeq" id="WP_048497424.1">
    <property type="nucleotide sequence ID" value="NZ_LFBU01000002.1"/>
</dbReference>
<dbReference type="InterPro" id="IPR003342">
    <property type="entry name" value="ArnT-like_N"/>
</dbReference>
<evidence type="ECO:0000256" key="6">
    <source>
        <dbReference type="ARBA" id="ARBA00022989"/>
    </source>
</evidence>
<dbReference type="GO" id="GO:0000030">
    <property type="term" value="F:mannosyltransferase activity"/>
    <property type="evidence" value="ECO:0007669"/>
    <property type="project" value="InterPro"/>
</dbReference>
<organism evidence="10 11">
    <name type="scientific">Marinobacter subterrani</name>
    <dbReference type="NCBI Taxonomy" id="1658765"/>
    <lineage>
        <taxon>Bacteria</taxon>
        <taxon>Pseudomonadati</taxon>
        <taxon>Pseudomonadota</taxon>
        <taxon>Gammaproteobacteria</taxon>
        <taxon>Pseudomonadales</taxon>
        <taxon>Marinobacteraceae</taxon>
        <taxon>Marinobacter</taxon>
    </lineage>
</organism>
<dbReference type="STRING" id="1658765.Msub_20327"/>
<protein>
    <submittedName>
        <fullName evidence="10">Dolichyl-phosphate-mannose-protein mannosyltransferase</fullName>
    </submittedName>
</protein>
<dbReference type="GO" id="GO:0006493">
    <property type="term" value="P:protein O-linked glycosylation"/>
    <property type="evidence" value="ECO:0007669"/>
    <property type="project" value="InterPro"/>
</dbReference>
<keyword evidence="11" id="KW-1185">Reference proteome</keyword>
<feature type="transmembrane region" description="Helical" evidence="8">
    <location>
        <begin position="273"/>
        <end position="292"/>
    </location>
</feature>
<feature type="domain" description="ArnT-like N-terminal" evidence="9">
    <location>
        <begin position="30"/>
        <end position="243"/>
    </location>
</feature>
<feature type="transmembrane region" description="Helical" evidence="8">
    <location>
        <begin position="213"/>
        <end position="231"/>
    </location>
</feature>
<dbReference type="EMBL" id="LFBU01000002">
    <property type="protein sequence ID" value="KMQ73130.1"/>
    <property type="molecule type" value="Genomic_DNA"/>
</dbReference>
<dbReference type="GO" id="GO:0010041">
    <property type="term" value="P:response to iron(III) ion"/>
    <property type="evidence" value="ECO:0007669"/>
    <property type="project" value="TreeGrafter"/>
</dbReference>
<feature type="transmembrane region" description="Helical" evidence="8">
    <location>
        <begin position="365"/>
        <end position="386"/>
    </location>
</feature>
<proteinExistence type="predicted"/>
<accession>A0A0J7LW66</accession>
<reference evidence="10 11" key="1">
    <citation type="submission" date="2015-06" db="EMBL/GenBank/DDBJ databases">
        <title>Marinobacter subterrani, a genetically tractable neutrophilic iron-oxidizing strain isolated from the Soudan Iron Mine.</title>
        <authorList>
            <person name="Bonis B.M."/>
            <person name="Gralnick J.A."/>
        </authorList>
    </citation>
    <scope>NUCLEOTIDE SEQUENCE [LARGE SCALE GENOMIC DNA]</scope>
    <source>
        <strain evidence="10 11">JG233</strain>
    </source>
</reference>
<evidence type="ECO:0000256" key="8">
    <source>
        <dbReference type="SAM" id="Phobius"/>
    </source>
</evidence>
<evidence type="ECO:0000256" key="1">
    <source>
        <dbReference type="ARBA" id="ARBA00004651"/>
    </source>
</evidence>
<dbReference type="GO" id="GO:0009103">
    <property type="term" value="P:lipopolysaccharide biosynthetic process"/>
    <property type="evidence" value="ECO:0007669"/>
    <property type="project" value="UniProtKB-ARBA"/>
</dbReference>
<evidence type="ECO:0000313" key="10">
    <source>
        <dbReference type="EMBL" id="KMQ73130.1"/>
    </source>
</evidence>
<dbReference type="PATRIC" id="fig|1658765.3.peg.3598"/>
<dbReference type="GO" id="GO:0005886">
    <property type="term" value="C:plasma membrane"/>
    <property type="evidence" value="ECO:0007669"/>
    <property type="project" value="UniProtKB-SubCell"/>
</dbReference>
<dbReference type="Proteomes" id="UP000036102">
    <property type="component" value="Unassembled WGS sequence"/>
</dbReference>
<dbReference type="AlphaFoldDB" id="A0A0J7LW66"/>
<dbReference type="GO" id="GO:0016763">
    <property type="term" value="F:pentosyltransferase activity"/>
    <property type="evidence" value="ECO:0007669"/>
    <property type="project" value="TreeGrafter"/>
</dbReference>
<evidence type="ECO:0000256" key="4">
    <source>
        <dbReference type="ARBA" id="ARBA00022679"/>
    </source>
</evidence>
<dbReference type="PANTHER" id="PTHR33908:SF3">
    <property type="entry name" value="UNDECAPRENYL PHOSPHATE-ALPHA-4-AMINO-4-DEOXY-L-ARABINOSE ARABINOSYL TRANSFERASE"/>
    <property type="match status" value="1"/>
</dbReference>
<dbReference type="InterPro" id="IPR050297">
    <property type="entry name" value="LipidA_mod_glycosyltrf_83"/>
</dbReference>
<dbReference type="OrthoDB" id="9775035at2"/>
<keyword evidence="6 8" id="KW-1133">Transmembrane helix</keyword>
<evidence type="ECO:0000256" key="3">
    <source>
        <dbReference type="ARBA" id="ARBA00022676"/>
    </source>
</evidence>
<evidence type="ECO:0000259" key="9">
    <source>
        <dbReference type="Pfam" id="PF02366"/>
    </source>
</evidence>
<feature type="transmembrane region" description="Helical" evidence="8">
    <location>
        <begin position="313"/>
        <end position="330"/>
    </location>
</feature>
<keyword evidence="7 8" id="KW-0472">Membrane</keyword>
<name>A0A0J7LW66_9GAMM</name>
<evidence type="ECO:0000256" key="7">
    <source>
        <dbReference type="ARBA" id="ARBA00023136"/>
    </source>
</evidence>
<keyword evidence="4 10" id="KW-0808">Transferase</keyword>
<keyword evidence="5 8" id="KW-0812">Transmembrane</keyword>
<sequence length="504" mass="55727">MTRTINTLLWLLCSVLAIRLGLTAMLPFADTTEPRYAEIARIMAETGDWITPWFDYGVPFWGKPPLSFWTQALSFNLFGVTEFAGRLPSWLANAGIVYLVYATTRSLHARPDTEGARVCALWAAIIYSTTALGFISAGTVMTDSFLALATTLVIASLVIRLQGGSILWGWAFFIGLAIGLLAKGPLTLVLTGLPVFIWVALTRQWQTLWRCLPWVRGTLVMLVLVLPWYILAELKTPGFLDYFIVGEHLKRFLISDWQGDLYGNAHDFTRGTIWLYLVLASFPWGLIALGDWGLNRWRGIQADEKWQPQRPGVLGLVLAATLSPAVFFTLSGNILWTYVLPGLPFLAVLAAGLMTGTGGRILPKYALAVALFIPVVGATAGTWYAFNPGQLKTERELIARLDALPGVTRENLFYLGEAPFSARFYSHGDVRSISQEALDRRLAQGSEGQPVLLAVNTSNKEIIRKLQARGQAIDASKRYTVFRLTDEASRTAGSDTMQKERQSG</sequence>
<dbReference type="PANTHER" id="PTHR33908">
    <property type="entry name" value="MANNOSYLTRANSFERASE YKCB-RELATED"/>
    <property type="match status" value="1"/>
</dbReference>
<feature type="transmembrane region" description="Helical" evidence="8">
    <location>
        <begin position="168"/>
        <end position="201"/>
    </location>
</feature>
<comment type="caution">
    <text evidence="10">The sequence shown here is derived from an EMBL/GenBank/DDBJ whole genome shotgun (WGS) entry which is preliminary data.</text>
</comment>